<dbReference type="Gene3D" id="3.40.50.300">
    <property type="entry name" value="P-loop containing nucleotide triphosphate hydrolases"/>
    <property type="match status" value="1"/>
</dbReference>
<dbReference type="Proteomes" id="UP000663866">
    <property type="component" value="Unassembled WGS sequence"/>
</dbReference>
<dbReference type="InterPro" id="IPR027417">
    <property type="entry name" value="P-loop_NTPase"/>
</dbReference>
<evidence type="ECO:0000313" key="2">
    <source>
        <dbReference type="EMBL" id="CAF4510651.1"/>
    </source>
</evidence>
<sequence>MTQFTDPTTTGSGLKSGKKTNSNYEGHIRRLIIFGLEGCGKTTLINQLCDTKFMTSSGEEGCCITDDQVG</sequence>
<feature type="region of interest" description="Disordered" evidence="1">
    <location>
        <begin position="1"/>
        <end position="22"/>
    </location>
</feature>
<dbReference type="SUPFAM" id="SSF52540">
    <property type="entry name" value="P-loop containing nucleoside triphosphate hydrolases"/>
    <property type="match status" value="1"/>
</dbReference>
<gene>
    <name evidence="2" type="ORF">OVN521_LOCUS41298</name>
</gene>
<evidence type="ECO:0008006" key="4">
    <source>
        <dbReference type="Google" id="ProtNLM"/>
    </source>
</evidence>
<accession>A0A820W1D1</accession>
<feature type="non-terminal residue" evidence="2">
    <location>
        <position position="70"/>
    </location>
</feature>
<dbReference type="AlphaFoldDB" id="A0A820W1D1"/>
<evidence type="ECO:0000256" key="1">
    <source>
        <dbReference type="SAM" id="MobiDB-lite"/>
    </source>
</evidence>
<reference evidence="2" key="1">
    <citation type="submission" date="2021-02" db="EMBL/GenBank/DDBJ databases">
        <authorList>
            <person name="Nowell W R."/>
        </authorList>
    </citation>
    <scope>NUCLEOTIDE SEQUENCE</scope>
</reference>
<evidence type="ECO:0000313" key="3">
    <source>
        <dbReference type="Proteomes" id="UP000663866"/>
    </source>
</evidence>
<dbReference type="CDD" id="cd00882">
    <property type="entry name" value="Ras_like_GTPase"/>
    <property type="match status" value="1"/>
</dbReference>
<protein>
    <recommendedName>
        <fullName evidence="4">G domain-containing protein</fullName>
    </recommendedName>
</protein>
<name>A0A820W1D1_9BILA</name>
<proteinExistence type="predicted"/>
<comment type="caution">
    <text evidence="2">The sequence shown here is derived from an EMBL/GenBank/DDBJ whole genome shotgun (WGS) entry which is preliminary data.</text>
</comment>
<keyword evidence="3" id="KW-1185">Reference proteome</keyword>
<organism evidence="2 3">
    <name type="scientific">Rotaria magnacalcarata</name>
    <dbReference type="NCBI Taxonomy" id="392030"/>
    <lineage>
        <taxon>Eukaryota</taxon>
        <taxon>Metazoa</taxon>
        <taxon>Spiralia</taxon>
        <taxon>Gnathifera</taxon>
        <taxon>Rotifera</taxon>
        <taxon>Eurotatoria</taxon>
        <taxon>Bdelloidea</taxon>
        <taxon>Philodinida</taxon>
        <taxon>Philodinidae</taxon>
        <taxon>Rotaria</taxon>
    </lineage>
</organism>
<dbReference type="EMBL" id="CAJOBG010054756">
    <property type="protein sequence ID" value="CAF4510651.1"/>
    <property type="molecule type" value="Genomic_DNA"/>
</dbReference>